<feature type="domain" description="Methyltransferase" evidence="7">
    <location>
        <begin position="196"/>
        <end position="343"/>
    </location>
</feature>
<dbReference type="InterPro" id="IPR040758">
    <property type="entry name" value="PrmC_N"/>
</dbReference>
<keyword evidence="10" id="KW-1185">Reference proteome</keyword>
<evidence type="ECO:0000256" key="3">
    <source>
        <dbReference type="ARBA" id="ARBA00022691"/>
    </source>
</evidence>
<dbReference type="HAMAP" id="MF_02126">
    <property type="entry name" value="RF_methyltr_PrmC"/>
    <property type="match status" value="1"/>
</dbReference>
<dbReference type="CDD" id="cd02440">
    <property type="entry name" value="AdoMet_MTases"/>
    <property type="match status" value="1"/>
</dbReference>
<protein>
    <recommendedName>
        <fullName evidence="5">Release factor glutamine methyltransferase</fullName>
        <shortName evidence="5">RF MTase</shortName>
        <ecNumber evidence="5">2.1.1.297</ecNumber>
    </recommendedName>
    <alternativeName>
        <fullName evidence="5">N5-glutamine methyltransferase PrmC</fullName>
    </alternativeName>
    <alternativeName>
        <fullName evidence="5">Protein-(glutamine-N5) MTase PrmC</fullName>
    </alternativeName>
    <alternativeName>
        <fullName evidence="5">Protein-glutamine N-methyltransferase PrmC</fullName>
    </alternativeName>
</protein>
<name>A0A133NB39_9FUSO</name>
<proteinExistence type="inferred from homology"/>
<dbReference type="Pfam" id="PF17827">
    <property type="entry name" value="PrmC_N"/>
    <property type="match status" value="2"/>
</dbReference>
<dbReference type="InterPro" id="IPR004556">
    <property type="entry name" value="HemK-like"/>
</dbReference>
<comment type="caution">
    <text evidence="5">Lacks conserved residue(s) required for the propagation of feature annotation.</text>
</comment>
<keyword evidence="2 5" id="KW-0808">Transferase</keyword>
<dbReference type="PANTHER" id="PTHR18895:SF74">
    <property type="entry name" value="MTRF1L RELEASE FACTOR GLUTAMINE METHYLTRANSFERASE"/>
    <property type="match status" value="1"/>
</dbReference>
<comment type="function">
    <text evidence="5">Methylates the class 1 translation termination release factors RF1/PrfA and RF2/PrfB on the glutamine residue of the universally conserved GGQ motif.</text>
</comment>
<dbReference type="InterPro" id="IPR029063">
    <property type="entry name" value="SAM-dependent_MTases_sf"/>
</dbReference>
<feature type="domain" description="Release factor glutamine methyltransferase N-terminal" evidence="8">
    <location>
        <begin position="90"/>
        <end position="160"/>
    </location>
</feature>
<evidence type="ECO:0000313" key="9">
    <source>
        <dbReference type="EMBL" id="KXA13505.1"/>
    </source>
</evidence>
<dbReference type="Gene3D" id="1.10.8.10">
    <property type="entry name" value="DNA helicase RuvA subunit, C-terminal domain"/>
    <property type="match status" value="2"/>
</dbReference>
<evidence type="ECO:0000256" key="6">
    <source>
        <dbReference type="SAM" id="Coils"/>
    </source>
</evidence>
<evidence type="ECO:0000256" key="1">
    <source>
        <dbReference type="ARBA" id="ARBA00022603"/>
    </source>
</evidence>
<feature type="binding site" evidence="5">
    <location>
        <begin position="271"/>
        <end position="274"/>
    </location>
    <ligand>
        <name>substrate</name>
    </ligand>
</feature>
<feature type="binding site" evidence="5">
    <location>
        <begin position="205"/>
        <end position="209"/>
    </location>
    <ligand>
        <name>S-adenosyl-L-methionine</name>
        <dbReference type="ChEBI" id="CHEBI:59789"/>
    </ligand>
</feature>
<sequence>MNLLDILQFAEEYLKKYSFSKSRLESELLIADVLHLDRLSLYVNYDRMLEEEEKLKIKKYLFQMAKTKKSYRELREEREEENFQEENRKLLQQSIEYLKKYEVPNAKLDAEYIFADVLKVNRNMLSLYLHREISEEQKQELREKLIQRGKFRKPLQYILGKWEFYGYEFITDERALIPRADTEILVEQAKILSLEKENPKILDIGTGTGAIAITLAKEVPEAEVLGIDISERALSLAKENKEYQFVRNVSFLQSNLFEKLEGKSFDIIVSNPPYIPQEEYEDLMPEVKNYEPKNALTDAGDGYSFYQRIIQEANDYLNEKGYLLFEVGYQQAEQVKQWMEEEKFEDLYIAEDYAGHQRVVLGRKGGEN</sequence>
<dbReference type="PATRIC" id="fig|134605.3.peg.1394"/>
<dbReference type="Proteomes" id="UP000070617">
    <property type="component" value="Unassembled WGS sequence"/>
</dbReference>
<dbReference type="GO" id="GO:0003676">
    <property type="term" value="F:nucleic acid binding"/>
    <property type="evidence" value="ECO:0007669"/>
    <property type="project" value="InterPro"/>
</dbReference>
<evidence type="ECO:0000256" key="4">
    <source>
        <dbReference type="ARBA" id="ARBA00048391"/>
    </source>
</evidence>
<dbReference type="InterPro" id="IPR050320">
    <property type="entry name" value="N5-glutamine_MTase"/>
</dbReference>
<dbReference type="RefSeq" id="WP_060793805.1">
    <property type="nucleotide sequence ID" value="NZ_KQ956559.1"/>
</dbReference>
<dbReference type="NCBIfam" id="TIGR03534">
    <property type="entry name" value="RF_mod_PrmC"/>
    <property type="match status" value="1"/>
</dbReference>
<evidence type="ECO:0000256" key="5">
    <source>
        <dbReference type="HAMAP-Rule" id="MF_02126"/>
    </source>
</evidence>
<dbReference type="PROSITE" id="PS00092">
    <property type="entry name" value="N6_MTASE"/>
    <property type="match status" value="1"/>
</dbReference>
<dbReference type="EC" id="2.1.1.297" evidence="5"/>
<dbReference type="AlphaFoldDB" id="A0A133NB39"/>
<feature type="domain" description="Release factor glutamine methyltransferase N-terminal" evidence="8">
    <location>
        <begin position="5"/>
        <end position="65"/>
    </location>
</feature>
<gene>
    <name evidence="5" type="primary">prmC</name>
    <name evidence="9" type="ORF">HMPREF3206_01407</name>
</gene>
<dbReference type="NCBIfam" id="TIGR00536">
    <property type="entry name" value="hemK_fam"/>
    <property type="match status" value="1"/>
</dbReference>
<dbReference type="SUPFAM" id="SSF53335">
    <property type="entry name" value="S-adenosyl-L-methionine-dependent methyltransferases"/>
    <property type="match status" value="1"/>
</dbReference>
<evidence type="ECO:0000259" key="7">
    <source>
        <dbReference type="Pfam" id="PF13847"/>
    </source>
</evidence>
<evidence type="ECO:0000313" key="10">
    <source>
        <dbReference type="Proteomes" id="UP000070617"/>
    </source>
</evidence>
<dbReference type="Pfam" id="PF13847">
    <property type="entry name" value="Methyltransf_31"/>
    <property type="match status" value="1"/>
</dbReference>
<dbReference type="FunFam" id="3.40.50.150:FF:000053">
    <property type="entry name" value="Release factor glutamine methyltransferase"/>
    <property type="match status" value="1"/>
</dbReference>
<dbReference type="Gene3D" id="3.40.50.150">
    <property type="entry name" value="Vaccinia Virus protein VP39"/>
    <property type="match status" value="1"/>
</dbReference>
<dbReference type="STRING" id="134605.HMPREF3206_01407"/>
<comment type="caution">
    <text evidence="9">The sequence shown here is derived from an EMBL/GenBank/DDBJ whole genome shotgun (WGS) entry which is preliminary data.</text>
</comment>
<keyword evidence="6" id="KW-0175">Coiled coil</keyword>
<dbReference type="InterPro" id="IPR025714">
    <property type="entry name" value="Methyltranfer_dom"/>
</dbReference>
<keyword evidence="3 5" id="KW-0949">S-adenosyl-L-methionine</keyword>
<accession>A0A133NB39</accession>
<dbReference type="EMBL" id="LRPX01000069">
    <property type="protein sequence ID" value="KXA13505.1"/>
    <property type="molecule type" value="Genomic_DNA"/>
</dbReference>
<evidence type="ECO:0000259" key="8">
    <source>
        <dbReference type="Pfam" id="PF17827"/>
    </source>
</evidence>
<dbReference type="PANTHER" id="PTHR18895">
    <property type="entry name" value="HEMK METHYLTRANSFERASE"/>
    <property type="match status" value="1"/>
</dbReference>
<organism evidence="9 10">
    <name type="scientific">Fusobacterium equinum</name>
    <dbReference type="NCBI Taxonomy" id="134605"/>
    <lineage>
        <taxon>Bacteria</taxon>
        <taxon>Fusobacteriati</taxon>
        <taxon>Fusobacteriota</taxon>
        <taxon>Fusobacteriia</taxon>
        <taxon>Fusobacteriales</taxon>
        <taxon>Fusobacteriaceae</taxon>
        <taxon>Fusobacterium</taxon>
    </lineage>
</organism>
<keyword evidence="1 5" id="KW-0489">Methyltransferase</keyword>
<dbReference type="InterPro" id="IPR019874">
    <property type="entry name" value="RF_methyltr_PrmC"/>
</dbReference>
<reference evidence="10" key="1">
    <citation type="submission" date="2016-01" db="EMBL/GenBank/DDBJ databases">
        <authorList>
            <person name="Mitreva M."/>
            <person name="Pepin K.H."/>
            <person name="Mihindukulasuriya K.A."/>
            <person name="Fulton R."/>
            <person name="Fronick C."/>
            <person name="O'Laughlin M."/>
            <person name="Miner T."/>
            <person name="Herter B."/>
            <person name="Rosa B.A."/>
            <person name="Cordes M."/>
            <person name="Tomlinson C."/>
            <person name="Wollam A."/>
            <person name="Palsikar V.B."/>
            <person name="Mardis E.R."/>
            <person name="Wilson R.K."/>
        </authorList>
    </citation>
    <scope>NUCLEOTIDE SEQUENCE [LARGE SCALE GENOMIC DNA]</scope>
    <source>
        <strain evidence="10">CMW8396</strain>
    </source>
</reference>
<comment type="catalytic activity">
    <reaction evidence="4 5">
        <text>L-glutaminyl-[peptide chain release factor] + S-adenosyl-L-methionine = N(5)-methyl-L-glutaminyl-[peptide chain release factor] + S-adenosyl-L-homocysteine + H(+)</text>
        <dbReference type="Rhea" id="RHEA:42896"/>
        <dbReference type="Rhea" id="RHEA-COMP:10271"/>
        <dbReference type="Rhea" id="RHEA-COMP:10272"/>
        <dbReference type="ChEBI" id="CHEBI:15378"/>
        <dbReference type="ChEBI" id="CHEBI:30011"/>
        <dbReference type="ChEBI" id="CHEBI:57856"/>
        <dbReference type="ChEBI" id="CHEBI:59789"/>
        <dbReference type="ChEBI" id="CHEBI:61891"/>
        <dbReference type="EC" id="2.1.1.297"/>
    </reaction>
</comment>
<feature type="binding site" evidence="5">
    <location>
        <position position="271"/>
    </location>
    <ligand>
        <name>S-adenosyl-L-methionine</name>
        <dbReference type="ChEBI" id="CHEBI:59789"/>
    </ligand>
</feature>
<evidence type="ECO:0000256" key="2">
    <source>
        <dbReference type="ARBA" id="ARBA00022679"/>
    </source>
</evidence>
<dbReference type="GO" id="GO:0102559">
    <property type="term" value="F:peptide chain release factor N(5)-glutamine methyltransferase activity"/>
    <property type="evidence" value="ECO:0007669"/>
    <property type="project" value="UniProtKB-EC"/>
</dbReference>
<dbReference type="GO" id="GO:0032259">
    <property type="term" value="P:methylation"/>
    <property type="evidence" value="ECO:0007669"/>
    <property type="project" value="UniProtKB-KW"/>
</dbReference>
<feature type="coiled-coil region" evidence="6">
    <location>
        <begin position="57"/>
        <end position="94"/>
    </location>
</feature>
<feature type="binding site" evidence="5">
    <location>
        <position position="228"/>
    </location>
    <ligand>
        <name>S-adenosyl-L-methionine</name>
        <dbReference type="ChEBI" id="CHEBI:59789"/>
    </ligand>
</feature>
<comment type="similarity">
    <text evidence="5">Belongs to the protein N5-glutamine methyltransferase family. PrmC subfamily.</text>
</comment>
<dbReference type="InterPro" id="IPR002052">
    <property type="entry name" value="DNA_methylase_N6_adenine_CS"/>
</dbReference>